<keyword evidence="3" id="KW-1185">Reference proteome</keyword>
<reference evidence="2" key="1">
    <citation type="submission" date="2020-10" db="EMBL/GenBank/DDBJ databases">
        <authorList>
            <person name="Castelo-Branco R."/>
            <person name="Eusebio N."/>
            <person name="Adriana R."/>
            <person name="Vieira A."/>
            <person name="Brugerolle De Fraissinette N."/>
            <person name="Rezende De Castro R."/>
            <person name="Schneider M.P."/>
            <person name="Vasconcelos V."/>
            <person name="Leao P.N."/>
        </authorList>
    </citation>
    <scope>NUCLEOTIDE SEQUENCE</scope>
    <source>
        <strain evidence="2">LEGE 11479</strain>
    </source>
</reference>
<sequence length="189" mass="21145">MGELEPVLPLKAVIFQIMFLLVATALEAMVLRQKLLLGYKQSVRYAAAINLLTVVVGWFAFLAIEPLIDARLQAQVISYVLFDHLINNTLKPQMGWIILVAGLVAFFMTLILKLKGLELIMRALGTWSVPSQPRDLSRQERYSRSRTGTTQHQQAASQFAIAVLQANALSFSAIFLLLVMRSYILRSPA</sequence>
<dbReference type="EMBL" id="JADEXP010000462">
    <property type="protein sequence ID" value="MBE9070558.1"/>
    <property type="molecule type" value="Genomic_DNA"/>
</dbReference>
<keyword evidence="1" id="KW-0812">Transmembrane</keyword>
<evidence type="ECO:0000256" key="1">
    <source>
        <dbReference type="SAM" id="Phobius"/>
    </source>
</evidence>
<dbReference type="Proteomes" id="UP000615026">
    <property type="component" value="Unassembled WGS sequence"/>
</dbReference>
<dbReference type="InterPro" id="IPR054663">
    <property type="entry name" value="FraC"/>
</dbReference>
<name>A0A929A021_LEPEC</name>
<accession>A0A929A021</accession>
<organism evidence="2 3">
    <name type="scientific">Leptolyngbya cf. ectocarpi LEGE 11479</name>
    <dbReference type="NCBI Taxonomy" id="1828722"/>
    <lineage>
        <taxon>Bacteria</taxon>
        <taxon>Bacillati</taxon>
        <taxon>Cyanobacteriota</taxon>
        <taxon>Cyanophyceae</taxon>
        <taxon>Leptolyngbyales</taxon>
        <taxon>Leptolyngbyaceae</taxon>
        <taxon>Leptolyngbya group</taxon>
        <taxon>Leptolyngbya</taxon>
    </lineage>
</organism>
<feature type="transmembrane region" description="Helical" evidence="1">
    <location>
        <begin position="94"/>
        <end position="112"/>
    </location>
</feature>
<feature type="transmembrane region" description="Helical" evidence="1">
    <location>
        <begin position="12"/>
        <end position="31"/>
    </location>
</feature>
<dbReference type="NCBIfam" id="NF045624">
    <property type="entry name" value="filament_FraC"/>
    <property type="match status" value="1"/>
</dbReference>
<dbReference type="Pfam" id="PF24301">
    <property type="entry name" value="FraC"/>
    <property type="match status" value="1"/>
</dbReference>
<gene>
    <name evidence="2" type="ORF">IQ260_28345</name>
</gene>
<dbReference type="RefSeq" id="WP_193996417.1">
    <property type="nucleotide sequence ID" value="NZ_JADEXP010000462.1"/>
</dbReference>
<feature type="transmembrane region" description="Helical" evidence="1">
    <location>
        <begin position="159"/>
        <end position="184"/>
    </location>
</feature>
<keyword evidence="1" id="KW-1133">Transmembrane helix</keyword>
<evidence type="ECO:0000313" key="2">
    <source>
        <dbReference type="EMBL" id="MBE9070558.1"/>
    </source>
</evidence>
<proteinExistence type="predicted"/>
<feature type="transmembrane region" description="Helical" evidence="1">
    <location>
        <begin position="43"/>
        <end position="64"/>
    </location>
</feature>
<evidence type="ECO:0008006" key="4">
    <source>
        <dbReference type="Google" id="ProtNLM"/>
    </source>
</evidence>
<dbReference type="AlphaFoldDB" id="A0A929A021"/>
<keyword evidence="1" id="KW-0472">Membrane</keyword>
<evidence type="ECO:0000313" key="3">
    <source>
        <dbReference type="Proteomes" id="UP000615026"/>
    </source>
</evidence>
<protein>
    <recommendedName>
        <fullName evidence="4">Filament integrity protein fraC</fullName>
    </recommendedName>
</protein>
<comment type="caution">
    <text evidence="2">The sequence shown here is derived from an EMBL/GenBank/DDBJ whole genome shotgun (WGS) entry which is preliminary data.</text>
</comment>